<keyword evidence="2 6" id="KW-0436">Ligase</keyword>
<keyword evidence="4" id="KW-0547">Nucleotide-binding</keyword>
<evidence type="ECO:0000256" key="3">
    <source>
        <dbReference type="ARBA" id="ARBA00023316"/>
    </source>
</evidence>
<dbReference type="Pfam" id="PF07478">
    <property type="entry name" value="Dala_Dala_lig_C"/>
    <property type="match status" value="1"/>
</dbReference>
<keyword evidence="4" id="KW-0067">ATP-binding</keyword>
<organism evidence="6 7">
    <name type="scientific">Aspergillus ibericus CBS 121593</name>
    <dbReference type="NCBI Taxonomy" id="1448316"/>
    <lineage>
        <taxon>Eukaryota</taxon>
        <taxon>Fungi</taxon>
        <taxon>Dikarya</taxon>
        <taxon>Ascomycota</taxon>
        <taxon>Pezizomycotina</taxon>
        <taxon>Eurotiomycetes</taxon>
        <taxon>Eurotiomycetidae</taxon>
        <taxon>Eurotiales</taxon>
        <taxon>Aspergillaceae</taxon>
        <taxon>Aspergillus</taxon>
        <taxon>Aspergillus subgen. Circumdati</taxon>
    </lineage>
</organism>
<dbReference type="SUPFAM" id="SSF56059">
    <property type="entry name" value="Glutathione synthetase ATP-binding domain-like"/>
    <property type="match status" value="1"/>
</dbReference>
<dbReference type="InterPro" id="IPR011095">
    <property type="entry name" value="Dala_Dala_lig_C"/>
</dbReference>
<proteinExistence type="inferred from homology"/>
<dbReference type="GO" id="GO:0005524">
    <property type="term" value="F:ATP binding"/>
    <property type="evidence" value="ECO:0007669"/>
    <property type="project" value="UniProtKB-UniRule"/>
</dbReference>
<keyword evidence="7" id="KW-1185">Reference proteome</keyword>
<dbReference type="Gene3D" id="3.40.50.20">
    <property type="match status" value="1"/>
</dbReference>
<evidence type="ECO:0000256" key="4">
    <source>
        <dbReference type="PROSITE-ProRule" id="PRU00409"/>
    </source>
</evidence>
<evidence type="ECO:0000256" key="2">
    <source>
        <dbReference type="ARBA" id="ARBA00022598"/>
    </source>
</evidence>
<dbReference type="GeneID" id="37227152"/>
<dbReference type="GO" id="GO:0071555">
    <property type="term" value="P:cell wall organization"/>
    <property type="evidence" value="ECO:0007669"/>
    <property type="project" value="UniProtKB-KW"/>
</dbReference>
<dbReference type="PANTHER" id="PTHR23132:SF23">
    <property type="entry name" value="D-ALANINE--D-ALANINE LIGASE B"/>
    <property type="match status" value="1"/>
</dbReference>
<dbReference type="AlphaFoldDB" id="A0A395GN60"/>
<dbReference type="GO" id="GO:0008716">
    <property type="term" value="F:D-alanine-D-alanine ligase activity"/>
    <property type="evidence" value="ECO:0007669"/>
    <property type="project" value="InterPro"/>
</dbReference>
<sequence>MTIKHLKIALIYELRSAYKELGYSDADCARLEVGEAAEHIAAVLEKLGHEVILIPDIHSLIKRLASGEGDTWDIAFNTTEGLHGSAREGQVPALLEAYQIPFTFSDAATMALCLGKGRTKVSRFRFQHLTPAVSLDLFLTPTTKSQLSLDEIQSMICRSRHSETLLSQYPLFAKPLAEGSSKGIVASNKIKGTGDLCRVINSLRASSPSSLGVLVETYLPGREFTVGILGTGKDAWVVGAVEFTTEKSKSTGDWAGEADEVKVSRDDPEADLACKTALRAWNGLRCRDGGRVDIRMDDSSGTPVAHVMEINPLAGLLPHWSQLPVIAEHNDVSFEELIGHMLNSALKRRRDGVSV</sequence>
<dbReference type="STRING" id="1448316.A0A395GN60"/>
<dbReference type="Proteomes" id="UP000249402">
    <property type="component" value="Unassembled WGS sequence"/>
</dbReference>
<evidence type="ECO:0000313" key="7">
    <source>
        <dbReference type="Proteomes" id="UP000249402"/>
    </source>
</evidence>
<feature type="domain" description="ATP-grasp" evidence="5">
    <location>
        <begin position="141"/>
        <end position="343"/>
    </location>
</feature>
<comment type="similarity">
    <text evidence="1">Belongs to the D-alanine--D-alanine ligase family.</text>
</comment>
<dbReference type="SUPFAM" id="SSF52440">
    <property type="entry name" value="PreATP-grasp domain"/>
    <property type="match status" value="1"/>
</dbReference>
<evidence type="ECO:0000313" key="6">
    <source>
        <dbReference type="EMBL" id="RAK96950.1"/>
    </source>
</evidence>
<name>A0A395GN60_9EURO</name>
<dbReference type="Gene3D" id="3.30.470.20">
    <property type="entry name" value="ATP-grasp fold, B domain"/>
    <property type="match status" value="1"/>
</dbReference>
<dbReference type="PANTHER" id="PTHR23132">
    <property type="entry name" value="D-ALANINE--D-ALANINE LIGASE"/>
    <property type="match status" value="1"/>
</dbReference>
<protein>
    <submittedName>
        <fullName evidence="6">D-alanine--D-alanine ligase</fullName>
    </submittedName>
</protein>
<evidence type="ECO:0000256" key="1">
    <source>
        <dbReference type="ARBA" id="ARBA00010871"/>
    </source>
</evidence>
<dbReference type="InterPro" id="IPR011761">
    <property type="entry name" value="ATP-grasp"/>
</dbReference>
<dbReference type="PROSITE" id="PS50975">
    <property type="entry name" value="ATP_GRASP"/>
    <property type="match status" value="1"/>
</dbReference>
<dbReference type="OrthoDB" id="2013972at2759"/>
<dbReference type="InterPro" id="IPR016185">
    <property type="entry name" value="PreATP-grasp_dom_sf"/>
</dbReference>
<dbReference type="VEuPathDB" id="FungiDB:BO80DRAFT_458543"/>
<reference evidence="6 7" key="1">
    <citation type="submission" date="2018-02" db="EMBL/GenBank/DDBJ databases">
        <title>The genomes of Aspergillus section Nigri reveals drivers in fungal speciation.</title>
        <authorList>
            <consortium name="DOE Joint Genome Institute"/>
            <person name="Vesth T.C."/>
            <person name="Nybo J."/>
            <person name="Theobald S."/>
            <person name="Brandl J."/>
            <person name="Frisvad J.C."/>
            <person name="Nielsen K.F."/>
            <person name="Lyhne E.K."/>
            <person name="Kogle M.E."/>
            <person name="Kuo A."/>
            <person name="Riley R."/>
            <person name="Clum A."/>
            <person name="Nolan M."/>
            <person name="Lipzen A."/>
            <person name="Salamov A."/>
            <person name="Henrissat B."/>
            <person name="Wiebenga A."/>
            <person name="De vries R.P."/>
            <person name="Grigoriev I.V."/>
            <person name="Mortensen U.H."/>
            <person name="Andersen M.R."/>
            <person name="Baker S.E."/>
        </authorList>
    </citation>
    <scope>NUCLEOTIDE SEQUENCE [LARGE SCALE GENOMIC DNA]</scope>
    <source>
        <strain evidence="6 7">CBS 121593</strain>
    </source>
</reference>
<accession>A0A395GN60</accession>
<keyword evidence="3" id="KW-0961">Cell wall biogenesis/degradation</keyword>
<dbReference type="GO" id="GO:0046872">
    <property type="term" value="F:metal ion binding"/>
    <property type="evidence" value="ECO:0007669"/>
    <property type="project" value="InterPro"/>
</dbReference>
<dbReference type="RefSeq" id="XP_025571278.1">
    <property type="nucleotide sequence ID" value="XM_025722287.1"/>
</dbReference>
<gene>
    <name evidence="6" type="ORF">BO80DRAFT_458543</name>
</gene>
<evidence type="ECO:0000259" key="5">
    <source>
        <dbReference type="PROSITE" id="PS50975"/>
    </source>
</evidence>
<dbReference type="EMBL" id="KZ824468">
    <property type="protein sequence ID" value="RAK96950.1"/>
    <property type="molecule type" value="Genomic_DNA"/>
</dbReference>